<feature type="region of interest" description="Disordered" evidence="1">
    <location>
        <begin position="1"/>
        <end position="71"/>
    </location>
</feature>
<dbReference type="KEGG" id="ehx:EMIHUDRAFT_237043"/>
<dbReference type="Proteomes" id="UP000013827">
    <property type="component" value="Unassembled WGS sequence"/>
</dbReference>
<accession>A0A0D3JRK3</accession>
<reference evidence="2" key="2">
    <citation type="submission" date="2024-10" db="UniProtKB">
        <authorList>
            <consortium name="EnsemblProtists"/>
        </authorList>
    </citation>
    <scope>IDENTIFICATION</scope>
</reference>
<feature type="compositionally biased region" description="Basic residues" evidence="1">
    <location>
        <begin position="19"/>
        <end position="28"/>
    </location>
</feature>
<dbReference type="GeneID" id="17271684"/>
<protein>
    <submittedName>
        <fullName evidence="2">Uncharacterized protein</fullName>
    </submittedName>
</protein>
<name>A0A0D3JRK3_EMIH1</name>
<reference evidence="3" key="1">
    <citation type="journal article" date="2013" name="Nature">
        <title>Pan genome of the phytoplankton Emiliania underpins its global distribution.</title>
        <authorList>
            <person name="Read B.A."/>
            <person name="Kegel J."/>
            <person name="Klute M.J."/>
            <person name="Kuo A."/>
            <person name="Lefebvre S.C."/>
            <person name="Maumus F."/>
            <person name="Mayer C."/>
            <person name="Miller J."/>
            <person name="Monier A."/>
            <person name="Salamov A."/>
            <person name="Young J."/>
            <person name="Aguilar M."/>
            <person name="Claverie J.M."/>
            <person name="Frickenhaus S."/>
            <person name="Gonzalez K."/>
            <person name="Herman E.K."/>
            <person name="Lin Y.C."/>
            <person name="Napier J."/>
            <person name="Ogata H."/>
            <person name="Sarno A.F."/>
            <person name="Shmutz J."/>
            <person name="Schroeder D."/>
            <person name="de Vargas C."/>
            <person name="Verret F."/>
            <person name="von Dassow P."/>
            <person name="Valentin K."/>
            <person name="Van de Peer Y."/>
            <person name="Wheeler G."/>
            <person name="Dacks J.B."/>
            <person name="Delwiche C.F."/>
            <person name="Dyhrman S.T."/>
            <person name="Glockner G."/>
            <person name="John U."/>
            <person name="Richards T."/>
            <person name="Worden A.Z."/>
            <person name="Zhang X."/>
            <person name="Grigoriev I.V."/>
            <person name="Allen A.E."/>
            <person name="Bidle K."/>
            <person name="Borodovsky M."/>
            <person name="Bowler C."/>
            <person name="Brownlee C."/>
            <person name="Cock J.M."/>
            <person name="Elias M."/>
            <person name="Gladyshev V.N."/>
            <person name="Groth M."/>
            <person name="Guda C."/>
            <person name="Hadaegh A."/>
            <person name="Iglesias-Rodriguez M.D."/>
            <person name="Jenkins J."/>
            <person name="Jones B.M."/>
            <person name="Lawson T."/>
            <person name="Leese F."/>
            <person name="Lindquist E."/>
            <person name="Lobanov A."/>
            <person name="Lomsadze A."/>
            <person name="Malik S.B."/>
            <person name="Marsh M.E."/>
            <person name="Mackinder L."/>
            <person name="Mock T."/>
            <person name="Mueller-Roeber B."/>
            <person name="Pagarete A."/>
            <person name="Parker M."/>
            <person name="Probert I."/>
            <person name="Quesneville H."/>
            <person name="Raines C."/>
            <person name="Rensing S.A."/>
            <person name="Riano-Pachon D.M."/>
            <person name="Richier S."/>
            <person name="Rokitta S."/>
            <person name="Shiraiwa Y."/>
            <person name="Soanes D.M."/>
            <person name="van der Giezen M."/>
            <person name="Wahlund T.M."/>
            <person name="Williams B."/>
            <person name="Wilson W."/>
            <person name="Wolfe G."/>
            <person name="Wurch L.L."/>
        </authorList>
    </citation>
    <scope>NUCLEOTIDE SEQUENCE</scope>
</reference>
<dbReference type="RefSeq" id="XP_005778567.1">
    <property type="nucleotide sequence ID" value="XM_005778510.1"/>
</dbReference>
<evidence type="ECO:0000313" key="2">
    <source>
        <dbReference type="EnsemblProtists" id="EOD26138"/>
    </source>
</evidence>
<dbReference type="EnsemblProtists" id="EOD26138">
    <property type="protein sequence ID" value="EOD26138"/>
    <property type="gene ID" value="EMIHUDRAFT_237043"/>
</dbReference>
<evidence type="ECO:0000256" key="1">
    <source>
        <dbReference type="SAM" id="MobiDB-lite"/>
    </source>
</evidence>
<proteinExistence type="predicted"/>
<dbReference type="HOGENOM" id="CLU_2042445_0_0_1"/>
<evidence type="ECO:0000313" key="3">
    <source>
        <dbReference type="Proteomes" id="UP000013827"/>
    </source>
</evidence>
<keyword evidence="3" id="KW-1185">Reference proteome</keyword>
<dbReference type="AlphaFoldDB" id="A0A0D3JRK3"/>
<dbReference type="PaxDb" id="2903-EOD26138"/>
<organism evidence="2 3">
    <name type="scientific">Emiliania huxleyi (strain CCMP1516)</name>
    <dbReference type="NCBI Taxonomy" id="280463"/>
    <lineage>
        <taxon>Eukaryota</taxon>
        <taxon>Haptista</taxon>
        <taxon>Haptophyta</taxon>
        <taxon>Prymnesiophyceae</taxon>
        <taxon>Isochrysidales</taxon>
        <taxon>Noelaerhabdaceae</taxon>
        <taxon>Emiliania</taxon>
    </lineage>
</organism>
<sequence length="121" mass="13387">MCDGSNPLSHPASGMARHSNARTRKRAYTNRERLALVTRRRPTDGAGARRPKRNYGKSRTPPADERSRNWSAAPARYLNLADTNSSLKGFRGGFATDAHAYYVPWDYGARSGYAACVLLSI</sequence>